<comment type="similarity">
    <text evidence="2">Belongs to the TspO/BZRP family.</text>
</comment>
<evidence type="ECO:0000313" key="8">
    <source>
        <dbReference type="Proteomes" id="UP000660021"/>
    </source>
</evidence>
<dbReference type="InterPro" id="IPR038330">
    <property type="entry name" value="TspO/MBR-related_sf"/>
</dbReference>
<keyword evidence="3 6" id="KW-0812">Transmembrane</keyword>
<evidence type="ECO:0000256" key="5">
    <source>
        <dbReference type="ARBA" id="ARBA00023136"/>
    </source>
</evidence>
<evidence type="ECO:0000313" key="7">
    <source>
        <dbReference type="EMBL" id="MBC5729234.1"/>
    </source>
</evidence>
<accession>A0ABR7HP02</accession>
<reference evidence="7 8" key="1">
    <citation type="submission" date="2020-08" db="EMBL/GenBank/DDBJ databases">
        <title>Genome public.</title>
        <authorList>
            <person name="Liu C."/>
            <person name="Sun Q."/>
        </authorList>
    </citation>
    <scope>NUCLEOTIDE SEQUENCE [LARGE SCALE GENOMIC DNA]</scope>
    <source>
        <strain evidence="7 8">New-38</strain>
    </source>
</reference>
<evidence type="ECO:0000256" key="4">
    <source>
        <dbReference type="ARBA" id="ARBA00022989"/>
    </source>
</evidence>
<keyword evidence="4 6" id="KW-1133">Transmembrane helix</keyword>
<evidence type="ECO:0000256" key="2">
    <source>
        <dbReference type="ARBA" id="ARBA00007524"/>
    </source>
</evidence>
<dbReference type="PANTHER" id="PTHR10057:SF0">
    <property type="entry name" value="TRANSLOCATOR PROTEIN"/>
    <property type="match status" value="1"/>
</dbReference>
<feature type="transmembrane region" description="Helical" evidence="6">
    <location>
        <begin position="78"/>
        <end position="98"/>
    </location>
</feature>
<comment type="caution">
    <text evidence="7">The sequence shown here is derived from an EMBL/GenBank/DDBJ whole genome shotgun (WGS) entry which is preliminary data.</text>
</comment>
<proteinExistence type="inferred from homology"/>
<dbReference type="CDD" id="cd15904">
    <property type="entry name" value="TSPO_MBR"/>
    <property type="match status" value="1"/>
</dbReference>
<gene>
    <name evidence="7" type="ORF">H8S34_00085</name>
</gene>
<dbReference type="Pfam" id="PF03073">
    <property type="entry name" value="TspO_MBR"/>
    <property type="match status" value="1"/>
</dbReference>
<comment type="subcellular location">
    <subcellularLocation>
        <location evidence="1">Membrane</location>
        <topology evidence="1">Multi-pass membrane protein</topology>
    </subcellularLocation>
</comment>
<protein>
    <submittedName>
        <fullName evidence="7">Tryptophan-rich sensory protein</fullName>
    </submittedName>
</protein>
<dbReference type="PANTHER" id="PTHR10057">
    <property type="entry name" value="PERIPHERAL-TYPE BENZODIAZEPINE RECEPTOR"/>
    <property type="match status" value="1"/>
</dbReference>
<evidence type="ECO:0000256" key="3">
    <source>
        <dbReference type="ARBA" id="ARBA00022692"/>
    </source>
</evidence>
<dbReference type="Gene3D" id="1.20.1260.100">
    <property type="entry name" value="TspO/MBR protein"/>
    <property type="match status" value="1"/>
</dbReference>
<feature type="transmembrane region" description="Helical" evidence="6">
    <location>
        <begin position="136"/>
        <end position="153"/>
    </location>
</feature>
<keyword evidence="8" id="KW-1185">Reference proteome</keyword>
<evidence type="ECO:0000256" key="1">
    <source>
        <dbReference type="ARBA" id="ARBA00004141"/>
    </source>
</evidence>
<keyword evidence="5 6" id="KW-0472">Membrane</keyword>
<feature type="transmembrane region" description="Helical" evidence="6">
    <location>
        <begin position="47"/>
        <end position="66"/>
    </location>
</feature>
<name>A0ABR7HP02_9FIRM</name>
<dbReference type="RefSeq" id="WP_186962724.1">
    <property type="nucleotide sequence ID" value="NZ_JACOPR010000001.1"/>
</dbReference>
<dbReference type="EMBL" id="JACOPR010000001">
    <property type="protein sequence ID" value="MBC5729234.1"/>
    <property type="molecule type" value="Genomic_DNA"/>
</dbReference>
<dbReference type="Proteomes" id="UP000660021">
    <property type="component" value="Unassembled WGS sequence"/>
</dbReference>
<sequence>MKASWEALLAHLAIPLLVGGLSALLTRNSMEHYEVWQRPPLSPPGTVFPIVWTILFLLMGYSAYRIWRSKLPGRERALVLYALQLLVNFLWPLLFFRWGWLLPAFFWILLLIGLVAWMIALFYPLDHTAALLQIPYLLWLIFAAYLNLGVWWLNRI</sequence>
<feature type="transmembrane region" description="Helical" evidence="6">
    <location>
        <begin position="104"/>
        <end position="124"/>
    </location>
</feature>
<evidence type="ECO:0000256" key="6">
    <source>
        <dbReference type="SAM" id="Phobius"/>
    </source>
</evidence>
<dbReference type="InterPro" id="IPR004307">
    <property type="entry name" value="TspO_MBR"/>
</dbReference>
<dbReference type="PIRSF" id="PIRSF005859">
    <property type="entry name" value="PBR"/>
    <property type="match status" value="1"/>
</dbReference>
<organism evidence="7 8">
    <name type="scientific">Pseudoflavonifractor hominis</name>
    <dbReference type="NCBI Taxonomy" id="2763059"/>
    <lineage>
        <taxon>Bacteria</taxon>
        <taxon>Bacillati</taxon>
        <taxon>Bacillota</taxon>
        <taxon>Clostridia</taxon>
        <taxon>Eubacteriales</taxon>
        <taxon>Oscillospiraceae</taxon>
        <taxon>Pseudoflavonifractor</taxon>
    </lineage>
</organism>